<organism evidence="1 2">
    <name type="scientific">Draconibacterium orientale</name>
    <dbReference type="NCBI Taxonomy" id="1168034"/>
    <lineage>
        <taxon>Bacteria</taxon>
        <taxon>Pseudomonadati</taxon>
        <taxon>Bacteroidota</taxon>
        <taxon>Bacteroidia</taxon>
        <taxon>Marinilabiliales</taxon>
        <taxon>Prolixibacteraceae</taxon>
        <taxon>Draconibacterium</taxon>
    </lineage>
</organism>
<dbReference type="EMBL" id="FOHT01000022">
    <property type="protein sequence ID" value="SET75709.1"/>
    <property type="molecule type" value="Genomic_DNA"/>
</dbReference>
<proteinExistence type="predicted"/>
<dbReference type="AlphaFoldDB" id="A0A1I0GYX3"/>
<dbReference type="Proteomes" id="UP000181981">
    <property type="component" value="Unassembled WGS sequence"/>
</dbReference>
<evidence type="ECO:0000313" key="2">
    <source>
        <dbReference type="Proteomes" id="UP000181981"/>
    </source>
</evidence>
<reference evidence="1 2" key="1">
    <citation type="submission" date="2016-10" db="EMBL/GenBank/DDBJ databases">
        <authorList>
            <person name="de Groot N.N."/>
        </authorList>
    </citation>
    <scope>NUCLEOTIDE SEQUENCE [LARGE SCALE GENOMIC DNA]</scope>
    <source>
        <strain evidence="1 2">DSM 25947</strain>
    </source>
</reference>
<accession>A0A1I0GYX3</accession>
<sequence length="50" mass="5688">MTLLSDSLTPSEAITILAADCFSFFESCRLRVKNKMTESHIYFSPMQRIG</sequence>
<protein>
    <submittedName>
        <fullName evidence="1">Uncharacterized protein</fullName>
    </submittedName>
</protein>
<name>A0A1I0GYX3_9BACT</name>
<gene>
    <name evidence="1" type="ORF">SAMN05444285_12235</name>
</gene>
<evidence type="ECO:0000313" key="1">
    <source>
        <dbReference type="EMBL" id="SET75709.1"/>
    </source>
</evidence>